<dbReference type="InterPro" id="IPR011055">
    <property type="entry name" value="Dup_hybrid_motif"/>
</dbReference>
<reference evidence="4 7" key="2">
    <citation type="submission" date="2016-11" db="EMBL/GenBank/DDBJ databases">
        <title>Genomic analysis of Caldithrix abyssi and proposal of a novel bacterial phylum Caldithrichaeota.</title>
        <authorList>
            <person name="Kublanov I."/>
            <person name="Sigalova O."/>
            <person name="Gavrilov S."/>
            <person name="Lebedinsky A."/>
            <person name="Ivanova N."/>
            <person name="Daum C."/>
            <person name="Reddy T."/>
            <person name="Klenk H.P."/>
            <person name="Goker M."/>
            <person name="Reva O."/>
            <person name="Miroshnichenko M."/>
            <person name="Kyprides N."/>
            <person name="Woyke T."/>
            <person name="Gelfand M."/>
        </authorList>
    </citation>
    <scope>NUCLEOTIDE SEQUENCE [LARGE SCALE GENOMIC DNA]</scope>
    <source>
        <strain evidence="4 7">LF13</strain>
    </source>
</reference>
<dbReference type="Gene3D" id="2.70.70.10">
    <property type="entry name" value="Glucose Permease (Domain IIA)"/>
    <property type="match status" value="1"/>
</dbReference>
<protein>
    <submittedName>
        <fullName evidence="5">Peptidase M23</fullName>
    </submittedName>
    <submittedName>
        <fullName evidence="4">Peptidase family M23</fullName>
    </submittedName>
</protein>
<dbReference type="EMBL" id="CM001402">
    <property type="protein sequence ID" value="EHO40945.1"/>
    <property type="molecule type" value="Genomic_DNA"/>
</dbReference>
<name>H1XYS6_CALAY</name>
<dbReference type="Proteomes" id="UP000004671">
    <property type="component" value="Chromosome"/>
</dbReference>
<dbReference type="RefSeq" id="WP_006928022.1">
    <property type="nucleotide sequence ID" value="NZ_CM001402.1"/>
</dbReference>
<evidence type="ECO:0000259" key="3">
    <source>
        <dbReference type="Pfam" id="PF01551"/>
    </source>
</evidence>
<feature type="coiled-coil region" evidence="1">
    <location>
        <begin position="94"/>
        <end position="121"/>
    </location>
</feature>
<keyword evidence="6" id="KW-1185">Reference proteome</keyword>
<dbReference type="KEGG" id="caby:Cabys_3797"/>
<dbReference type="Pfam" id="PF01551">
    <property type="entry name" value="Peptidase_M23"/>
    <property type="match status" value="1"/>
</dbReference>
<dbReference type="InterPro" id="IPR050570">
    <property type="entry name" value="Cell_wall_metabolism_enzyme"/>
</dbReference>
<keyword evidence="2" id="KW-0732">Signal</keyword>
<gene>
    <name evidence="4" type="ORF">Cabys_3797</name>
    <name evidence="5" type="ORF">Calab_1320</name>
</gene>
<dbReference type="PANTHER" id="PTHR21666">
    <property type="entry name" value="PEPTIDASE-RELATED"/>
    <property type="match status" value="1"/>
</dbReference>
<dbReference type="AlphaFoldDB" id="H1XYS6"/>
<dbReference type="Proteomes" id="UP000183868">
    <property type="component" value="Chromosome"/>
</dbReference>
<dbReference type="HOGENOM" id="CLU_025250_0_0_0"/>
<dbReference type="PaxDb" id="880073-Calab_1320"/>
<dbReference type="SUPFAM" id="SSF51261">
    <property type="entry name" value="Duplicated hybrid motif"/>
    <property type="match status" value="1"/>
</dbReference>
<evidence type="ECO:0000313" key="4">
    <source>
        <dbReference type="EMBL" id="APF20542.1"/>
    </source>
</evidence>
<evidence type="ECO:0000313" key="6">
    <source>
        <dbReference type="Proteomes" id="UP000004671"/>
    </source>
</evidence>
<organism evidence="5 6">
    <name type="scientific">Caldithrix abyssi DSM 13497</name>
    <dbReference type="NCBI Taxonomy" id="880073"/>
    <lineage>
        <taxon>Bacteria</taxon>
        <taxon>Pseudomonadati</taxon>
        <taxon>Calditrichota</taxon>
        <taxon>Calditrichia</taxon>
        <taxon>Calditrichales</taxon>
        <taxon>Calditrichaceae</taxon>
        <taxon>Caldithrix</taxon>
    </lineage>
</organism>
<feature type="signal peptide" evidence="2">
    <location>
        <begin position="1"/>
        <end position="19"/>
    </location>
</feature>
<evidence type="ECO:0000256" key="1">
    <source>
        <dbReference type="SAM" id="Coils"/>
    </source>
</evidence>
<dbReference type="OrthoDB" id="9810477at2"/>
<dbReference type="eggNOG" id="COG0739">
    <property type="taxonomic scope" value="Bacteria"/>
</dbReference>
<evidence type="ECO:0000313" key="5">
    <source>
        <dbReference type="EMBL" id="EHO40945.1"/>
    </source>
</evidence>
<evidence type="ECO:0000256" key="2">
    <source>
        <dbReference type="SAM" id="SignalP"/>
    </source>
</evidence>
<dbReference type="CDD" id="cd12797">
    <property type="entry name" value="M23_peptidase"/>
    <property type="match status" value="1"/>
</dbReference>
<dbReference type="STRING" id="880073.Cabys_3797"/>
<dbReference type="PANTHER" id="PTHR21666:SF270">
    <property type="entry name" value="MUREIN HYDROLASE ACTIVATOR ENVC"/>
    <property type="match status" value="1"/>
</dbReference>
<feature type="domain" description="M23ase beta-sheet core" evidence="3">
    <location>
        <begin position="44"/>
        <end position="110"/>
    </location>
</feature>
<accession>H1XYS6</accession>
<keyword evidence="1" id="KW-0175">Coiled coil</keyword>
<sequence precursor="true">MKNFGKILLVLLIWHGAKAQNYLWPTSASDYLTSSFCEYRPGHYHSAIDIKTWNQEGYAVYAVEDGTVYRIRVSPHGYGKVIYLKLKDGRFAVYAHLQRFNRKLEEKVRQIQLKNRRYTIDWRPKRWPVKKGEIIAYTGQTGTGVPHLHFEIRDAQHRALNPLHFYRERVKDQIAPRLQELLIIPLNKNSVVNGSVLPKSIPLKKENGIYVLNETVYARGKIGLAIRGYDRANDVYNKYGFYREQLYINDSLIFEAKYDTLDFSKTSQINIGIYYPLKALQNKRFLKLFKEPYNQLDFYRTAPDGGVIYVKKQPVNFKIIIKDFWDNQSVVKGRILPAFNPPPQILYARRLKDQLFVKALLPRNLRTLDLLHPGAGGAWQKVRYYEIVQQEFRPHNQQILIKAPLNPVQTKKIKIVGVASDGRRFALLNDFAHSADTIAFKLINYGKYWVAQLSPPQNASLLDIETRLNGVVIHPVSNLNDRFLELVIPPGEGDKQTLQLRVAKFQKTVLDTTIHFAVLFPEKSQHIALFNDSLQIETTGQTVYDTLLFSARKNDSVLTLKDSLPILSAEYNFSWYPQPFRKGVRIVVKTDSTPLPTRTLGLYRFVSEKGLRYVGGQSGAARQTIVMRSKGLGSIVAAADTVPPAVEILFPAPNARLKALKFVKISAFDSLSGLDSDLNFRIFIDDQWMIPEWDPERKLVLATPHWKLKAGQHRLLVEVQDRAGNVSKQSLVFFIKGN</sequence>
<dbReference type="GO" id="GO:0004222">
    <property type="term" value="F:metalloendopeptidase activity"/>
    <property type="evidence" value="ECO:0007669"/>
    <property type="project" value="TreeGrafter"/>
</dbReference>
<dbReference type="InterPro" id="IPR016047">
    <property type="entry name" value="M23ase_b-sheet_dom"/>
</dbReference>
<feature type="chain" id="PRO_5009695456" evidence="2">
    <location>
        <begin position="20"/>
        <end position="738"/>
    </location>
</feature>
<reference evidence="5 6" key="1">
    <citation type="submission" date="2011-09" db="EMBL/GenBank/DDBJ databases">
        <title>The permanent draft genome of Caldithrix abyssi DSM 13497.</title>
        <authorList>
            <consortium name="US DOE Joint Genome Institute (JGI-PGF)"/>
            <person name="Lucas S."/>
            <person name="Han J."/>
            <person name="Lapidus A."/>
            <person name="Bruce D."/>
            <person name="Goodwin L."/>
            <person name="Pitluck S."/>
            <person name="Peters L."/>
            <person name="Kyrpides N."/>
            <person name="Mavromatis K."/>
            <person name="Ivanova N."/>
            <person name="Mikhailova N."/>
            <person name="Chertkov O."/>
            <person name="Detter J.C."/>
            <person name="Tapia R."/>
            <person name="Han C."/>
            <person name="Land M."/>
            <person name="Hauser L."/>
            <person name="Markowitz V."/>
            <person name="Cheng J.-F."/>
            <person name="Hugenholtz P."/>
            <person name="Woyke T."/>
            <person name="Wu D."/>
            <person name="Spring S."/>
            <person name="Brambilla E."/>
            <person name="Klenk H.-P."/>
            <person name="Eisen J.A."/>
        </authorList>
    </citation>
    <scope>NUCLEOTIDE SEQUENCE [LARGE SCALE GENOMIC DNA]</scope>
    <source>
        <strain evidence="5 6">DSM 13497</strain>
    </source>
</reference>
<evidence type="ECO:0000313" key="7">
    <source>
        <dbReference type="Proteomes" id="UP000183868"/>
    </source>
</evidence>
<dbReference type="InParanoid" id="H1XYS6"/>
<dbReference type="EMBL" id="CP018099">
    <property type="protein sequence ID" value="APF20542.1"/>
    <property type="molecule type" value="Genomic_DNA"/>
</dbReference>
<proteinExistence type="predicted"/>